<feature type="compositionally biased region" description="Polar residues" evidence="1">
    <location>
        <begin position="575"/>
        <end position="588"/>
    </location>
</feature>
<dbReference type="KEGG" id="beq:BEWA_004340"/>
<protein>
    <submittedName>
        <fullName evidence="2">Uncharacterized protein</fullName>
    </submittedName>
</protein>
<dbReference type="AlphaFoldDB" id="L0B1A5"/>
<feature type="compositionally biased region" description="Polar residues" evidence="1">
    <location>
        <begin position="596"/>
        <end position="632"/>
    </location>
</feature>
<feature type="region of interest" description="Disordered" evidence="1">
    <location>
        <begin position="316"/>
        <end position="424"/>
    </location>
</feature>
<proteinExistence type="predicted"/>
<feature type="compositionally biased region" description="Low complexity" evidence="1">
    <location>
        <begin position="654"/>
        <end position="664"/>
    </location>
</feature>
<dbReference type="Proteomes" id="UP000031512">
    <property type="component" value="Chromosome 3"/>
</dbReference>
<dbReference type="EMBL" id="CP001670">
    <property type="protein sequence ID" value="AFZ81026.1"/>
    <property type="molecule type" value="Genomic_DNA"/>
</dbReference>
<keyword evidence="3" id="KW-1185">Reference proteome</keyword>
<feature type="compositionally biased region" description="Acidic residues" evidence="1">
    <location>
        <begin position="316"/>
        <end position="325"/>
    </location>
</feature>
<evidence type="ECO:0000256" key="1">
    <source>
        <dbReference type="SAM" id="MobiDB-lite"/>
    </source>
</evidence>
<feature type="compositionally biased region" description="Low complexity" evidence="1">
    <location>
        <begin position="485"/>
        <end position="512"/>
    </location>
</feature>
<evidence type="ECO:0000313" key="3">
    <source>
        <dbReference type="Proteomes" id="UP000031512"/>
    </source>
</evidence>
<feature type="compositionally biased region" description="Polar residues" evidence="1">
    <location>
        <begin position="354"/>
        <end position="379"/>
    </location>
</feature>
<name>L0B1A5_THEEQ</name>
<feature type="region of interest" description="Disordered" evidence="1">
    <location>
        <begin position="654"/>
        <end position="685"/>
    </location>
</feature>
<feature type="compositionally biased region" description="Basic and acidic residues" evidence="1">
    <location>
        <begin position="513"/>
        <end position="524"/>
    </location>
</feature>
<gene>
    <name evidence="2" type="ORF">BEWA_004340</name>
</gene>
<feature type="region of interest" description="Disordered" evidence="1">
    <location>
        <begin position="472"/>
        <end position="537"/>
    </location>
</feature>
<feature type="region of interest" description="Disordered" evidence="1">
    <location>
        <begin position="567"/>
        <end position="640"/>
    </location>
</feature>
<sequence>MAKDGEVTIKLSQKPTSDGTPETYTGNSTGGRIIQVKLTSGPTQNFFKYEHALQAGGTQLFHLMEIWDDNNSSISRIKGGKDVTLVEAYYWKDDKSGSGRTPGKALLVGITIDTKTTYYKDSGGNEWIEQAIDAEKLEKELENLNCYNNNAVTLDLSKSLSTGQSYCCEEHRKTGTKIVVDKGEIIRDGNRKVGYTKYSITGGQLVGIKFYKDDVSNDEKYRRRITTTGGLKFPITGTVDIYAIHSDKNPELIYVKSTGTKNPVTGWFQRGSDDNGKWTEVSAKLSGVDKDKIDNKQLSCQQWKALTGVLKHGDSDFVDCPEEPEQQSSGRTYEVQGSRSQKEEEEEKKEESFQKAQSSAGSESPQQTAAQPPSTTDTLGTGPLSIKAGKDPEAKVEEAGRGPASSSGEDDAEPGKGDVDAPPVAVISKSVEDIGKEMRNVVTKAVGSVLDKSVVARLDSTVGTAVLDGLKCTKLGTSPKGTKQPLPAASLSSSGSRSPGGSSEVVQSGSSREQGRGRDDKGSEDTVTPGNCSDGLPGNALVVVCNGNARAAVLSTAQTQVQGAPVPAAKADEALSQTVAVPTTSRSADQADHQSGDTGTLTQQGASQSTGRSAIAVDTQTVSGEQATSQHGHATPDQAKGSSEYLSTLITLPTSLTPTQSAPPEQLATGLQNDDTPPPPESPQRVLGLAPTSIAGYIIPSVFGGSGAAGLAGWKLYKLFKNFRDPWVLSSWSTEILPENLLFLRPP</sequence>
<evidence type="ECO:0000313" key="2">
    <source>
        <dbReference type="EMBL" id="AFZ81026.1"/>
    </source>
</evidence>
<dbReference type="RefSeq" id="XP_004830692.1">
    <property type="nucleotide sequence ID" value="XM_004830635.1"/>
</dbReference>
<reference evidence="2 3" key="1">
    <citation type="journal article" date="2012" name="BMC Genomics">
        <title>Comparative genomic analysis and phylogenetic position of Theileria equi.</title>
        <authorList>
            <person name="Kappmeyer L.S."/>
            <person name="Thiagarajan M."/>
            <person name="Herndon D.R."/>
            <person name="Ramsay J.D."/>
            <person name="Caler E."/>
            <person name="Djikeng A."/>
            <person name="Gillespie J.J."/>
            <person name="Lau A.O."/>
            <person name="Roalson E.H."/>
            <person name="Silva J.C."/>
            <person name="Silva M.G."/>
            <person name="Suarez C.E."/>
            <person name="Ueti M.W."/>
            <person name="Nene V.M."/>
            <person name="Mealey R.H."/>
            <person name="Knowles D.P."/>
            <person name="Brayton K.A."/>
        </authorList>
    </citation>
    <scope>NUCLEOTIDE SEQUENCE [LARGE SCALE GENOMIC DNA]</scope>
    <source>
        <strain evidence="2 3">WA</strain>
    </source>
</reference>
<feature type="compositionally biased region" description="Polar residues" evidence="1">
    <location>
        <begin position="10"/>
        <end position="27"/>
    </location>
</feature>
<organism evidence="2 3">
    <name type="scientific">Theileria equi strain WA</name>
    <dbReference type="NCBI Taxonomy" id="1537102"/>
    <lineage>
        <taxon>Eukaryota</taxon>
        <taxon>Sar</taxon>
        <taxon>Alveolata</taxon>
        <taxon>Apicomplexa</taxon>
        <taxon>Aconoidasida</taxon>
        <taxon>Piroplasmida</taxon>
        <taxon>Theileriidae</taxon>
        <taxon>Theileria</taxon>
    </lineage>
</organism>
<accession>L0B1A5</accession>
<dbReference type="VEuPathDB" id="PiroplasmaDB:BEWA_004340"/>
<feature type="compositionally biased region" description="Basic and acidic residues" evidence="1">
    <location>
        <begin position="388"/>
        <end position="400"/>
    </location>
</feature>
<feature type="region of interest" description="Disordered" evidence="1">
    <location>
        <begin position="1"/>
        <end position="29"/>
    </location>
</feature>
<dbReference type="GeneID" id="15804694"/>
<feature type="compositionally biased region" description="Polar residues" evidence="1">
    <location>
        <begin position="326"/>
        <end position="339"/>
    </location>
</feature>